<dbReference type="EMBL" id="JAGIZQ010000003">
    <property type="protein sequence ID" value="KAH6635806.1"/>
    <property type="molecule type" value="Genomic_DNA"/>
</dbReference>
<reference evidence="1 2" key="1">
    <citation type="journal article" date="2021" name="Nat. Commun.">
        <title>Genetic determinants of endophytism in the Arabidopsis root mycobiome.</title>
        <authorList>
            <person name="Mesny F."/>
            <person name="Miyauchi S."/>
            <person name="Thiergart T."/>
            <person name="Pickel B."/>
            <person name="Atanasova L."/>
            <person name="Karlsson M."/>
            <person name="Huettel B."/>
            <person name="Barry K.W."/>
            <person name="Haridas S."/>
            <person name="Chen C."/>
            <person name="Bauer D."/>
            <person name="Andreopoulos W."/>
            <person name="Pangilinan J."/>
            <person name="LaButti K."/>
            <person name="Riley R."/>
            <person name="Lipzen A."/>
            <person name="Clum A."/>
            <person name="Drula E."/>
            <person name="Henrissat B."/>
            <person name="Kohler A."/>
            <person name="Grigoriev I.V."/>
            <person name="Martin F.M."/>
            <person name="Hacquard S."/>
        </authorList>
    </citation>
    <scope>NUCLEOTIDE SEQUENCE [LARGE SCALE GENOMIC DNA]</scope>
    <source>
        <strain evidence="1 2">MPI-SDFR-AT-0079</strain>
    </source>
</reference>
<name>A0ACB7P9F7_9PEZI</name>
<comment type="caution">
    <text evidence="1">The sequence shown here is derived from an EMBL/GenBank/DDBJ whole genome shotgun (WGS) entry which is preliminary data.</text>
</comment>
<accession>A0ACB7P9F7</accession>
<protein>
    <submittedName>
        <fullName evidence="1">Uncharacterized protein</fullName>
    </submittedName>
</protein>
<gene>
    <name evidence="1" type="ORF">F5144DRAFT_600594</name>
</gene>
<sequence>MAVPKGLGPLGLLCTTAVTTFPFIFLAASLYPAAVSAATDDSLLIDCYRWDGGITANNTKCPNSNACCGPTATCLSNRLCANVGDGPNLWVRGPCAVKGWDNDCAQICKYNESMGIFPRVTPCKDGSLCCNDDPQCCQNGKGIFLDESGNRASAKATAATTSYPPVSDGLERFTMTPSTSTTSTPSTSATTTSADESSTTTNDEPGAVTTSSSTTPPPDTSNNSDDSIGLKVGLGLGIPLAVILTAIAVYFFLRRRNRNANGAMPDSQQSYGGSYGGDMAQPGGGYPYSAGTGYAATANPPGYPDQHPGMYAGQQKYQPVEIMGHSTTELDGSQYGPRERHELS</sequence>
<evidence type="ECO:0000313" key="2">
    <source>
        <dbReference type="Proteomes" id="UP000724584"/>
    </source>
</evidence>
<organism evidence="1 2">
    <name type="scientific">Chaetomium tenue</name>
    <dbReference type="NCBI Taxonomy" id="1854479"/>
    <lineage>
        <taxon>Eukaryota</taxon>
        <taxon>Fungi</taxon>
        <taxon>Dikarya</taxon>
        <taxon>Ascomycota</taxon>
        <taxon>Pezizomycotina</taxon>
        <taxon>Sordariomycetes</taxon>
        <taxon>Sordariomycetidae</taxon>
        <taxon>Sordariales</taxon>
        <taxon>Chaetomiaceae</taxon>
        <taxon>Chaetomium</taxon>
    </lineage>
</organism>
<keyword evidence="2" id="KW-1185">Reference proteome</keyword>
<evidence type="ECO:0000313" key="1">
    <source>
        <dbReference type="EMBL" id="KAH6635806.1"/>
    </source>
</evidence>
<dbReference type="Proteomes" id="UP000724584">
    <property type="component" value="Unassembled WGS sequence"/>
</dbReference>
<proteinExistence type="predicted"/>